<keyword evidence="3" id="KW-1185">Reference proteome</keyword>
<organism evidence="2 3">
    <name type="scientific">Actinoplanes oblitus</name>
    <dbReference type="NCBI Taxonomy" id="3040509"/>
    <lineage>
        <taxon>Bacteria</taxon>
        <taxon>Bacillati</taxon>
        <taxon>Actinomycetota</taxon>
        <taxon>Actinomycetes</taxon>
        <taxon>Micromonosporales</taxon>
        <taxon>Micromonosporaceae</taxon>
        <taxon>Actinoplanes</taxon>
    </lineage>
</organism>
<sequence length="79" mass="8448">MPENAQGQGGNSGRLPERPERVQQISKALDQTLIIAGVLEIAEKLLALAGSADPTTMVLVAGSALKVTEVVLRAWKFRH</sequence>
<evidence type="ECO:0000313" key="2">
    <source>
        <dbReference type="EMBL" id="WIN00086.1"/>
    </source>
</evidence>
<dbReference type="RefSeq" id="WP_284921556.1">
    <property type="nucleotide sequence ID" value="NZ_CP126980.1"/>
</dbReference>
<evidence type="ECO:0000256" key="1">
    <source>
        <dbReference type="SAM" id="MobiDB-lite"/>
    </source>
</evidence>
<gene>
    <name evidence="2" type="ORF">ACTOB_003767</name>
</gene>
<name>A0ABY8WT84_9ACTN</name>
<proteinExistence type="predicted"/>
<evidence type="ECO:0000313" key="3">
    <source>
        <dbReference type="Proteomes" id="UP001240150"/>
    </source>
</evidence>
<dbReference type="EMBL" id="CP126980">
    <property type="protein sequence ID" value="WIN00086.1"/>
    <property type="molecule type" value="Genomic_DNA"/>
</dbReference>
<reference evidence="2 3" key="1">
    <citation type="submission" date="2023-06" db="EMBL/GenBank/DDBJ databases">
        <authorList>
            <person name="Yushchuk O."/>
            <person name="Binda E."/>
            <person name="Ruckert-Reed C."/>
            <person name="Fedorenko V."/>
            <person name="Kalinowski J."/>
            <person name="Marinelli F."/>
        </authorList>
    </citation>
    <scope>NUCLEOTIDE SEQUENCE [LARGE SCALE GENOMIC DNA]</scope>
    <source>
        <strain evidence="2 3">NRRL 3884</strain>
    </source>
</reference>
<accession>A0ABY8WT84</accession>
<protein>
    <submittedName>
        <fullName evidence="2">Uncharacterized protein</fullName>
    </submittedName>
</protein>
<feature type="region of interest" description="Disordered" evidence="1">
    <location>
        <begin position="1"/>
        <end position="21"/>
    </location>
</feature>
<dbReference type="Proteomes" id="UP001240150">
    <property type="component" value="Chromosome"/>
</dbReference>